<evidence type="ECO:0000313" key="1">
    <source>
        <dbReference type="EMBL" id="GAG50384.1"/>
    </source>
</evidence>
<organism evidence="1">
    <name type="scientific">marine sediment metagenome</name>
    <dbReference type="NCBI Taxonomy" id="412755"/>
    <lineage>
        <taxon>unclassified sequences</taxon>
        <taxon>metagenomes</taxon>
        <taxon>ecological metagenomes</taxon>
    </lineage>
</organism>
<gene>
    <name evidence="1" type="ORF">S01H1_82523</name>
</gene>
<comment type="caution">
    <text evidence="1">The sequence shown here is derived from an EMBL/GenBank/DDBJ whole genome shotgun (WGS) entry which is preliminary data.</text>
</comment>
<feature type="non-terminal residue" evidence="1">
    <location>
        <position position="168"/>
    </location>
</feature>
<dbReference type="AlphaFoldDB" id="X0Y3D0"/>
<reference evidence="1" key="1">
    <citation type="journal article" date="2014" name="Front. Microbiol.">
        <title>High frequency of phylogenetically diverse reductive dehalogenase-homologous genes in deep subseafloor sedimentary metagenomes.</title>
        <authorList>
            <person name="Kawai M."/>
            <person name="Futagami T."/>
            <person name="Toyoda A."/>
            <person name="Takaki Y."/>
            <person name="Nishi S."/>
            <person name="Hori S."/>
            <person name="Arai W."/>
            <person name="Tsubouchi T."/>
            <person name="Morono Y."/>
            <person name="Uchiyama I."/>
            <person name="Ito T."/>
            <person name="Fujiyama A."/>
            <person name="Inagaki F."/>
            <person name="Takami H."/>
        </authorList>
    </citation>
    <scope>NUCLEOTIDE SEQUENCE</scope>
    <source>
        <strain evidence="1">Expedition CK06-06</strain>
    </source>
</reference>
<proteinExistence type="predicted"/>
<accession>X0Y3D0</accession>
<dbReference type="EMBL" id="BARS01055952">
    <property type="protein sequence ID" value="GAG50384.1"/>
    <property type="molecule type" value="Genomic_DNA"/>
</dbReference>
<name>X0Y3D0_9ZZZZ</name>
<protein>
    <submittedName>
        <fullName evidence="1">Uncharacterized protein</fullName>
    </submittedName>
</protein>
<sequence length="168" mass="17869">MQFNKSKVYVLVAASGAVLLGAGVANAEIAPGTAALWIQTPGGGDTINLLISETAVIQLWMEYTAPLDGESRLMVGMDAGLEHLILDGHDFEVVGFGDFGPWGVGSTFYRYSRGLLDEAPHDGVPDYTGVGNLSYYRFIGNVLPPYTETTGLPPNQGAILLDEIIIHG</sequence>